<keyword evidence="2" id="KW-1185">Reference proteome</keyword>
<comment type="caution">
    <text evidence="1">The sequence shown here is derived from an EMBL/GenBank/DDBJ whole genome shotgun (WGS) entry which is preliminary data.</text>
</comment>
<gene>
    <name evidence="1" type="ORF">B0T17DRAFT_530213</name>
</gene>
<reference evidence="1" key="1">
    <citation type="submission" date="2023-06" db="EMBL/GenBank/DDBJ databases">
        <title>Genome-scale phylogeny and comparative genomics of the fungal order Sordariales.</title>
        <authorList>
            <consortium name="Lawrence Berkeley National Laboratory"/>
            <person name="Hensen N."/>
            <person name="Bonometti L."/>
            <person name="Westerberg I."/>
            <person name="Brannstrom I.O."/>
            <person name="Guillou S."/>
            <person name="Cros-Aarteil S."/>
            <person name="Calhoun S."/>
            <person name="Haridas S."/>
            <person name="Kuo A."/>
            <person name="Mondo S."/>
            <person name="Pangilinan J."/>
            <person name="Riley R."/>
            <person name="LaButti K."/>
            <person name="Andreopoulos B."/>
            <person name="Lipzen A."/>
            <person name="Chen C."/>
            <person name="Yanf M."/>
            <person name="Daum C."/>
            <person name="Ng V."/>
            <person name="Clum A."/>
            <person name="Steindorff A."/>
            <person name="Ohm R."/>
            <person name="Martin F."/>
            <person name="Silar P."/>
            <person name="Natvig D."/>
            <person name="Lalanne C."/>
            <person name="Gautier V."/>
            <person name="Ament-velasquez S.L."/>
            <person name="Kruys A."/>
            <person name="Hutchinson M.I."/>
            <person name="Powell A.J."/>
            <person name="Barry K."/>
            <person name="Miller A.N."/>
            <person name="Grigoriev I.V."/>
            <person name="Debuchy R."/>
            <person name="Gladieux P."/>
            <person name="Thoren M.H."/>
            <person name="Johannesson H."/>
        </authorList>
    </citation>
    <scope>NUCLEOTIDE SEQUENCE</scope>
    <source>
        <strain evidence="1">SMH3391-2</strain>
    </source>
</reference>
<protein>
    <submittedName>
        <fullName evidence="1">Uncharacterized protein</fullName>
    </submittedName>
</protein>
<dbReference type="Proteomes" id="UP001174934">
    <property type="component" value="Unassembled WGS sequence"/>
</dbReference>
<name>A0AA39XCY4_9PEZI</name>
<evidence type="ECO:0000313" key="2">
    <source>
        <dbReference type="Proteomes" id="UP001174934"/>
    </source>
</evidence>
<dbReference type="EMBL" id="JAULSR010000002">
    <property type="protein sequence ID" value="KAK0631122.1"/>
    <property type="molecule type" value="Genomic_DNA"/>
</dbReference>
<evidence type="ECO:0000313" key="1">
    <source>
        <dbReference type="EMBL" id="KAK0631122.1"/>
    </source>
</evidence>
<dbReference type="AlphaFoldDB" id="A0AA39XCY4"/>
<sequence>MFFIVHLSVPYHLFLPLASFPHSSFVSRPTQFCSSSTCLIGSSITRSSTAPASNKSLQSSSRFFSRAIISGVFFSAPRPELVAGLTLGSAPWSSSSLAKFS</sequence>
<organism evidence="1 2">
    <name type="scientific">Bombardia bombarda</name>
    <dbReference type="NCBI Taxonomy" id="252184"/>
    <lineage>
        <taxon>Eukaryota</taxon>
        <taxon>Fungi</taxon>
        <taxon>Dikarya</taxon>
        <taxon>Ascomycota</taxon>
        <taxon>Pezizomycotina</taxon>
        <taxon>Sordariomycetes</taxon>
        <taxon>Sordariomycetidae</taxon>
        <taxon>Sordariales</taxon>
        <taxon>Lasiosphaeriaceae</taxon>
        <taxon>Bombardia</taxon>
    </lineage>
</organism>
<accession>A0AA39XCY4</accession>
<proteinExistence type="predicted"/>